<dbReference type="EMBL" id="CM018032">
    <property type="protein sequence ID" value="KAA8547882.1"/>
    <property type="molecule type" value="Genomic_DNA"/>
</dbReference>
<accession>A0A5J5C1Q9</accession>
<gene>
    <name evidence="1" type="ORF">F0562_004311</name>
</gene>
<proteinExistence type="predicted"/>
<dbReference type="Proteomes" id="UP000325577">
    <property type="component" value="Linkage Group LG1"/>
</dbReference>
<evidence type="ECO:0000313" key="2">
    <source>
        <dbReference type="Proteomes" id="UP000325577"/>
    </source>
</evidence>
<dbReference type="AlphaFoldDB" id="A0A5J5C1Q9"/>
<reference evidence="1 2" key="1">
    <citation type="submission" date="2019-09" db="EMBL/GenBank/DDBJ databases">
        <title>A chromosome-level genome assembly of the Chinese tupelo Nyssa sinensis.</title>
        <authorList>
            <person name="Yang X."/>
            <person name="Kang M."/>
            <person name="Yang Y."/>
            <person name="Xiong H."/>
            <person name="Wang M."/>
            <person name="Zhang Z."/>
            <person name="Wang Z."/>
            <person name="Wu H."/>
            <person name="Ma T."/>
            <person name="Liu J."/>
            <person name="Xi Z."/>
        </authorList>
    </citation>
    <scope>NUCLEOTIDE SEQUENCE [LARGE SCALE GENOMIC DNA]</scope>
    <source>
        <strain evidence="1">J267</strain>
        <tissue evidence="1">Leaf</tissue>
    </source>
</reference>
<name>A0A5J5C1Q9_9ASTE</name>
<evidence type="ECO:0000313" key="1">
    <source>
        <dbReference type="EMBL" id="KAA8547882.1"/>
    </source>
</evidence>
<sequence>MVLLVGYQEEKLRRHRILADAPRFTGENITGVWIRDTIRRLYLCRFVTQSAFSALQPGEFIYQDKKGGVLQQLILGKTVY</sequence>
<organism evidence="1 2">
    <name type="scientific">Nyssa sinensis</name>
    <dbReference type="NCBI Taxonomy" id="561372"/>
    <lineage>
        <taxon>Eukaryota</taxon>
        <taxon>Viridiplantae</taxon>
        <taxon>Streptophyta</taxon>
        <taxon>Embryophyta</taxon>
        <taxon>Tracheophyta</taxon>
        <taxon>Spermatophyta</taxon>
        <taxon>Magnoliopsida</taxon>
        <taxon>eudicotyledons</taxon>
        <taxon>Gunneridae</taxon>
        <taxon>Pentapetalae</taxon>
        <taxon>asterids</taxon>
        <taxon>Cornales</taxon>
        <taxon>Nyssaceae</taxon>
        <taxon>Nyssa</taxon>
    </lineage>
</organism>
<protein>
    <submittedName>
        <fullName evidence="1">Uncharacterized protein</fullName>
    </submittedName>
</protein>
<keyword evidence="2" id="KW-1185">Reference proteome</keyword>